<organism evidence="1 2">
    <name type="scientific">Gloeophyllum trabeum (strain ATCC 11539 / FP-39264 / Madison 617)</name>
    <name type="common">Brown rot fungus</name>
    <dbReference type="NCBI Taxonomy" id="670483"/>
    <lineage>
        <taxon>Eukaryota</taxon>
        <taxon>Fungi</taxon>
        <taxon>Dikarya</taxon>
        <taxon>Basidiomycota</taxon>
        <taxon>Agaricomycotina</taxon>
        <taxon>Agaricomycetes</taxon>
        <taxon>Gloeophyllales</taxon>
        <taxon>Gloeophyllaceae</taxon>
        <taxon>Gloeophyllum</taxon>
    </lineage>
</organism>
<proteinExistence type="predicted"/>
<keyword evidence="2" id="KW-1185">Reference proteome</keyword>
<dbReference type="GeneID" id="19309928"/>
<evidence type="ECO:0000313" key="1">
    <source>
        <dbReference type="EMBL" id="EPQ50521.1"/>
    </source>
</evidence>
<sequence>MAGDVRLIWRQDLFSRADAVNTSGQYQIVQHRDIQACLRALWNIDHAPSRPTRTPVPEIAEQLFPAETDISPWRYMQPIFQHIVSVTSERHIALSFEVLTSVSAAAYYLSVNKFGDLLHGAEFELAKRGDSWLANFRLHQVGRFRRRLAKLGQYWTSSDKISTWAVNCKDAEFSATWEDLPVGDREGEALALETTPQKNLSA</sequence>
<dbReference type="EMBL" id="KB469315">
    <property type="protein sequence ID" value="EPQ50521.1"/>
    <property type="molecule type" value="Genomic_DNA"/>
</dbReference>
<dbReference type="KEGG" id="gtr:GLOTRDRAFT_96993"/>
<name>S7PRU3_GLOTA</name>
<dbReference type="RefSeq" id="XP_007871054.1">
    <property type="nucleotide sequence ID" value="XM_007872863.1"/>
</dbReference>
<accession>S7PRU3</accession>
<dbReference type="Proteomes" id="UP000030669">
    <property type="component" value="Unassembled WGS sequence"/>
</dbReference>
<reference evidence="1 2" key="1">
    <citation type="journal article" date="2012" name="Science">
        <title>The Paleozoic origin of enzymatic lignin decomposition reconstructed from 31 fungal genomes.</title>
        <authorList>
            <person name="Floudas D."/>
            <person name="Binder M."/>
            <person name="Riley R."/>
            <person name="Barry K."/>
            <person name="Blanchette R.A."/>
            <person name="Henrissat B."/>
            <person name="Martinez A.T."/>
            <person name="Otillar R."/>
            <person name="Spatafora J.W."/>
            <person name="Yadav J.S."/>
            <person name="Aerts A."/>
            <person name="Benoit I."/>
            <person name="Boyd A."/>
            <person name="Carlson A."/>
            <person name="Copeland A."/>
            <person name="Coutinho P.M."/>
            <person name="de Vries R.P."/>
            <person name="Ferreira P."/>
            <person name="Findley K."/>
            <person name="Foster B."/>
            <person name="Gaskell J."/>
            <person name="Glotzer D."/>
            <person name="Gorecki P."/>
            <person name="Heitman J."/>
            <person name="Hesse C."/>
            <person name="Hori C."/>
            <person name="Igarashi K."/>
            <person name="Jurgens J.A."/>
            <person name="Kallen N."/>
            <person name="Kersten P."/>
            <person name="Kohler A."/>
            <person name="Kuees U."/>
            <person name="Kumar T.K.A."/>
            <person name="Kuo A."/>
            <person name="LaButti K."/>
            <person name="Larrondo L.F."/>
            <person name="Lindquist E."/>
            <person name="Ling A."/>
            <person name="Lombard V."/>
            <person name="Lucas S."/>
            <person name="Lundell T."/>
            <person name="Martin R."/>
            <person name="McLaughlin D.J."/>
            <person name="Morgenstern I."/>
            <person name="Morin E."/>
            <person name="Murat C."/>
            <person name="Nagy L.G."/>
            <person name="Nolan M."/>
            <person name="Ohm R.A."/>
            <person name="Patyshakuliyeva A."/>
            <person name="Rokas A."/>
            <person name="Ruiz-Duenas F.J."/>
            <person name="Sabat G."/>
            <person name="Salamov A."/>
            <person name="Samejima M."/>
            <person name="Schmutz J."/>
            <person name="Slot J.C."/>
            <person name="St John F."/>
            <person name="Stenlid J."/>
            <person name="Sun H."/>
            <person name="Sun S."/>
            <person name="Syed K."/>
            <person name="Tsang A."/>
            <person name="Wiebenga A."/>
            <person name="Young D."/>
            <person name="Pisabarro A."/>
            <person name="Eastwood D.C."/>
            <person name="Martin F."/>
            <person name="Cullen D."/>
            <person name="Grigoriev I.V."/>
            <person name="Hibbett D.S."/>
        </authorList>
    </citation>
    <scope>NUCLEOTIDE SEQUENCE [LARGE SCALE GENOMIC DNA]</scope>
    <source>
        <strain evidence="1 2">ATCC 11539</strain>
    </source>
</reference>
<evidence type="ECO:0000313" key="2">
    <source>
        <dbReference type="Proteomes" id="UP000030669"/>
    </source>
</evidence>
<protein>
    <submittedName>
        <fullName evidence="1">Uncharacterized protein</fullName>
    </submittedName>
</protein>
<gene>
    <name evidence="1" type="ORF">GLOTRDRAFT_96993</name>
</gene>
<dbReference type="HOGENOM" id="CLU_1354744_0_0_1"/>
<dbReference type="AlphaFoldDB" id="S7PRU3"/>